<dbReference type="CDD" id="cd07103">
    <property type="entry name" value="ALDH_F5_SSADH_GabD"/>
    <property type="match status" value="1"/>
</dbReference>
<name>A0A8J7V3W0_9PROT</name>
<evidence type="ECO:0000313" key="4">
    <source>
        <dbReference type="EMBL" id="MBP5858716.1"/>
    </source>
</evidence>
<dbReference type="Proteomes" id="UP000672602">
    <property type="component" value="Unassembled WGS sequence"/>
</dbReference>
<keyword evidence="2" id="KW-0560">Oxidoreductase</keyword>
<dbReference type="Pfam" id="PF00171">
    <property type="entry name" value="Aldedh"/>
    <property type="match status" value="1"/>
</dbReference>
<dbReference type="Gene3D" id="3.40.309.10">
    <property type="entry name" value="Aldehyde Dehydrogenase, Chain A, domain 2"/>
    <property type="match status" value="1"/>
</dbReference>
<comment type="similarity">
    <text evidence="1">Belongs to the aldehyde dehydrogenase family.</text>
</comment>
<gene>
    <name evidence="4" type="ORF">KAJ83_16975</name>
</gene>
<evidence type="ECO:0000259" key="3">
    <source>
        <dbReference type="Pfam" id="PF00171"/>
    </source>
</evidence>
<evidence type="ECO:0000256" key="1">
    <source>
        <dbReference type="ARBA" id="ARBA00009986"/>
    </source>
</evidence>
<organism evidence="4 5">
    <name type="scientific">Marivibrio halodurans</name>
    <dbReference type="NCBI Taxonomy" id="2039722"/>
    <lineage>
        <taxon>Bacteria</taxon>
        <taxon>Pseudomonadati</taxon>
        <taxon>Pseudomonadota</taxon>
        <taxon>Alphaproteobacteria</taxon>
        <taxon>Rhodospirillales</taxon>
        <taxon>Rhodospirillaceae</taxon>
        <taxon>Marivibrio</taxon>
    </lineage>
</organism>
<feature type="domain" description="Aldehyde dehydrogenase" evidence="3">
    <location>
        <begin position="39"/>
        <end position="498"/>
    </location>
</feature>
<dbReference type="Gene3D" id="3.40.605.10">
    <property type="entry name" value="Aldehyde Dehydrogenase, Chain A, domain 1"/>
    <property type="match status" value="1"/>
</dbReference>
<proteinExistence type="inferred from homology"/>
<evidence type="ECO:0000313" key="5">
    <source>
        <dbReference type="Proteomes" id="UP000672602"/>
    </source>
</evidence>
<dbReference type="InterPro" id="IPR016163">
    <property type="entry name" value="Ald_DH_C"/>
</dbReference>
<dbReference type="AlphaFoldDB" id="A0A8J7V3W0"/>
<dbReference type="SUPFAM" id="SSF53720">
    <property type="entry name" value="ALDH-like"/>
    <property type="match status" value="1"/>
</dbReference>
<dbReference type="InterPro" id="IPR016161">
    <property type="entry name" value="Ald_DH/histidinol_DH"/>
</dbReference>
<keyword evidence="5" id="KW-1185">Reference proteome</keyword>
<dbReference type="InterPro" id="IPR050740">
    <property type="entry name" value="Aldehyde_DH_Superfamily"/>
</dbReference>
<dbReference type="GO" id="GO:0009450">
    <property type="term" value="P:gamma-aminobutyric acid catabolic process"/>
    <property type="evidence" value="ECO:0007669"/>
    <property type="project" value="TreeGrafter"/>
</dbReference>
<comment type="caution">
    <text evidence="4">The sequence shown here is derived from an EMBL/GenBank/DDBJ whole genome shotgun (WGS) entry which is preliminary data.</text>
</comment>
<dbReference type="InterPro" id="IPR015590">
    <property type="entry name" value="Aldehyde_DH_dom"/>
</dbReference>
<protein>
    <submittedName>
        <fullName evidence="4">NAD-dependent succinate-semialdehyde dehydrogenase</fullName>
    </submittedName>
</protein>
<reference evidence="4" key="1">
    <citation type="submission" date="2021-04" db="EMBL/GenBank/DDBJ databases">
        <authorList>
            <person name="Zhang D.-C."/>
        </authorList>
    </citation>
    <scope>NUCLEOTIDE SEQUENCE</scope>
    <source>
        <strain evidence="4">CGMCC 1.15697</strain>
    </source>
</reference>
<dbReference type="FunFam" id="3.40.605.10:FF:000005">
    <property type="entry name" value="Succinate-semialdehyde dehydrogenase I"/>
    <property type="match status" value="1"/>
</dbReference>
<sequence length="505" mass="53891">MSGDRKATGAAGRTLAEDVLKRISDPALFVQDAYIDGTWAEADDGRRRTVIDAATDKPLGSIPNMGAAETARAIEAAERAFEGWRTMTAWARGDILNRWGDLMGRHKDDLAAIMVLEQGKPLDEAKGEIDYARSFLHWFAEEGKRQYGEMIPSHLQGSRLQVTRQPIGVTAAITPWNFPSAMITRKAAAALAAGCPMIVRPADETPFSATVLAKLAEEAGVPKGVFQIVTGDPEPIGAALMDAKAVRAISFTGSTRVGKLLTEQAAGTVKKVSMELGGHAPFLVFDDADLDRAVDGAVKAKMATTGQDCLAVNRILVQQGLYEEFCKRFADAIGSMKVGSGFEDGVELGPLMNASAVEKCVAHVQDAKAKGGRILTGGGRHEAGALFFQPTVIADLTTDMAIWKEETFGPVAPVMAFDTEAEAVRLANDTDYGLAAYCYTEGLNRAHRVSEALDYGMVAVNTPKMTGPPIPFGGVKESGLGREGSRHGLDEYSEIKYVCFGGVAD</sequence>
<dbReference type="EMBL" id="JAGMWN010000010">
    <property type="protein sequence ID" value="MBP5858716.1"/>
    <property type="molecule type" value="Genomic_DNA"/>
</dbReference>
<dbReference type="GO" id="GO:0004777">
    <property type="term" value="F:succinate-semialdehyde dehydrogenase (NAD+) activity"/>
    <property type="evidence" value="ECO:0007669"/>
    <property type="project" value="TreeGrafter"/>
</dbReference>
<accession>A0A8J7V3W0</accession>
<dbReference type="PANTHER" id="PTHR43353">
    <property type="entry name" value="SUCCINATE-SEMIALDEHYDE DEHYDROGENASE, MITOCHONDRIAL"/>
    <property type="match status" value="1"/>
</dbReference>
<evidence type="ECO:0000256" key="2">
    <source>
        <dbReference type="ARBA" id="ARBA00023002"/>
    </source>
</evidence>
<dbReference type="InterPro" id="IPR016162">
    <property type="entry name" value="Ald_DH_N"/>
</dbReference>
<dbReference type="RefSeq" id="WP_210683302.1">
    <property type="nucleotide sequence ID" value="NZ_JAGMWN010000010.1"/>
</dbReference>
<dbReference type="FunFam" id="3.40.309.10:FF:000004">
    <property type="entry name" value="Succinate-semialdehyde dehydrogenase I"/>
    <property type="match status" value="1"/>
</dbReference>
<dbReference type="PANTHER" id="PTHR43353:SF5">
    <property type="entry name" value="SUCCINATE-SEMIALDEHYDE DEHYDROGENASE, MITOCHONDRIAL"/>
    <property type="match status" value="1"/>
</dbReference>